<protein>
    <submittedName>
        <fullName evidence="1">Putative secreted protein</fullName>
    </submittedName>
</protein>
<dbReference type="AlphaFoldDB" id="A0A2M4CEM7"/>
<proteinExistence type="predicted"/>
<dbReference type="EMBL" id="GGFJ01014641">
    <property type="protein sequence ID" value="MBW63782.1"/>
    <property type="molecule type" value="Transcribed_RNA"/>
</dbReference>
<sequence length="69" mass="7553">MTMATMVGFNSPPTLGPLILLAHTAAAHAHLYCTLWHEKHRLDPAILLLLIANERKRAVDGPNRAKSDA</sequence>
<accession>A0A2M4CEM7</accession>
<evidence type="ECO:0000313" key="1">
    <source>
        <dbReference type="EMBL" id="MBW63782.1"/>
    </source>
</evidence>
<organism evidence="1">
    <name type="scientific">Anopheles marajoara</name>
    <dbReference type="NCBI Taxonomy" id="58244"/>
    <lineage>
        <taxon>Eukaryota</taxon>
        <taxon>Metazoa</taxon>
        <taxon>Ecdysozoa</taxon>
        <taxon>Arthropoda</taxon>
        <taxon>Hexapoda</taxon>
        <taxon>Insecta</taxon>
        <taxon>Pterygota</taxon>
        <taxon>Neoptera</taxon>
        <taxon>Endopterygota</taxon>
        <taxon>Diptera</taxon>
        <taxon>Nematocera</taxon>
        <taxon>Culicoidea</taxon>
        <taxon>Culicidae</taxon>
        <taxon>Anophelinae</taxon>
        <taxon>Anopheles</taxon>
    </lineage>
</organism>
<reference evidence="1" key="1">
    <citation type="submission" date="2018-01" db="EMBL/GenBank/DDBJ databases">
        <title>An insight into the sialome of Amazonian anophelines.</title>
        <authorList>
            <person name="Ribeiro J.M."/>
            <person name="Scarpassa V."/>
            <person name="Calvo E."/>
        </authorList>
    </citation>
    <scope>NUCLEOTIDE SEQUENCE</scope>
    <source>
        <tissue evidence="1">Salivary glands</tissue>
    </source>
</reference>
<name>A0A2M4CEM7_9DIPT</name>